<evidence type="ECO:0000256" key="1">
    <source>
        <dbReference type="SAM" id="Phobius"/>
    </source>
</evidence>
<dbReference type="eggNOG" id="COG3556">
    <property type="taxonomic scope" value="Bacteria"/>
</dbReference>
<keyword evidence="1" id="KW-1133">Transmembrane helix</keyword>
<dbReference type="OrthoDB" id="826511at2"/>
<dbReference type="AlphaFoldDB" id="A0A084U5Z0"/>
<gene>
    <name evidence="2" type="ORF">EL18_02626</name>
</gene>
<dbReference type="EMBL" id="JMQM01000002">
    <property type="protein sequence ID" value="KFB08376.1"/>
    <property type="molecule type" value="Genomic_DNA"/>
</dbReference>
<evidence type="ECO:0000313" key="3">
    <source>
        <dbReference type="Proteomes" id="UP000053675"/>
    </source>
</evidence>
<name>A0A084U5Z0_9HYPH</name>
<feature type="transmembrane region" description="Helical" evidence="1">
    <location>
        <begin position="78"/>
        <end position="103"/>
    </location>
</feature>
<dbReference type="Pfam" id="PF09980">
    <property type="entry name" value="DUF2214"/>
    <property type="match status" value="1"/>
</dbReference>
<dbReference type="Proteomes" id="UP000053675">
    <property type="component" value="Unassembled WGS sequence"/>
</dbReference>
<feature type="transmembrane region" description="Helical" evidence="1">
    <location>
        <begin position="124"/>
        <end position="143"/>
    </location>
</feature>
<evidence type="ECO:0000313" key="2">
    <source>
        <dbReference type="EMBL" id="KFB08376.1"/>
    </source>
</evidence>
<feature type="transmembrane region" description="Helical" evidence="1">
    <location>
        <begin position="6"/>
        <end position="27"/>
    </location>
</feature>
<accession>A0A084U5Z0</accession>
<comment type="caution">
    <text evidence="2">The sequence shown here is derived from an EMBL/GenBank/DDBJ whole genome shotgun (WGS) entry which is preliminary data.</text>
</comment>
<proteinExistence type="predicted"/>
<keyword evidence="3" id="KW-1185">Reference proteome</keyword>
<reference evidence="2 3" key="1">
    <citation type="submission" date="2014-05" db="EMBL/GenBank/DDBJ databases">
        <title>Draft Genome Sequence of Nitratireductor basaltis Strain UMTGB225, A Marine Bacterium Isolated from Green Barrel Tunicate.</title>
        <authorList>
            <person name="Gan H.Y."/>
        </authorList>
    </citation>
    <scope>NUCLEOTIDE SEQUENCE [LARGE SCALE GENOMIC DNA]</scope>
    <source>
        <strain evidence="2 3">UMTGB225</strain>
    </source>
</reference>
<feature type="transmembrane region" description="Helical" evidence="1">
    <location>
        <begin position="47"/>
        <end position="66"/>
    </location>
</feature>
<dbReference type="STRING" id="472175.EL18_02626"/>
<sequence length="147" mass="16322">MTDLVLAILHHLLVFLLAFIIAAEFVLMKSDMSLRDLKILTHIDRMYGLVAMLVLAVGAARVAFGLRGWEFYAANHAFWGKIAAFAIVGLLSVKPTLAILRWSRQAKEAGFQMPVAEIKAMRRFLVAEIAVFALIPVFAAMMARDFG</sequence>
<dbReference type="PATRIC" id="fig|472175.3.peg.2618"/>
<keyword evidence="1" id="KW-0472">Membrane</keyword>
<protein>
    <submittedName>
        <fullName evidence="2">Membrane protein</fullName>
    </submittedName>
</protein>
<dbReference type="RefSeq" id="WP_036485064.1">
    <property type="nucleotide sequence ID" value="NZ_JMQM01000002.1"/>
</dbReference>
<dbReference type="InterPro" id="IPR018706">
    <property type="entry name" value="DUF2214_membrane"/>
</dbReference>
<keyword evidence="1" id="KW-0812">Transmembrane</keyword>
<organism evidence="2 3">
    <name type="scientific">Nitratireductor basaltis</name>
    <dbReference type="NCBI Taxonomy" id="472175"/>
    <lineage>
        <taxon>Bacteria</taxon>
        <taxon>Pseudomonadati</taxon>
        <taxon>Pseudomonadota</taxon>
        <taxon>Alphaproteobacteria</taxon>
        <taxon>Hyphomicrobiales</taxon>
        <taxon>Phyllobacteriaceae</taxon>
        <taxon>Nitratireductor</taxon>
    </lineage>
</organism>